<evidence type="ECO:0000256" key="2">
    <source>
        <dbReference type="ARBA" id="ARBA00012074"/>
    </source>
</evidence>
<sequence length="293" mass="32307">MNDAELLGTAATWALLWEVCATPKPGLVDRGGSGAHDDMTFGTFLRSASALAPHWSLQARIGIDVEDPGKAMPLLRERGRVMEGAMLEATGGVNTHKGLIFALSLLLWGTGRLLARKESLRGRAIAREASRLVSGCVRAELETLRETPPARPLSHGERLYLRHGVTGIRGEAERGFPSLVEQGLPTLNRSLYDGGTLEEAALDALLALMESCEDSNVIHRGGFAFWKERYLPLVRALRRTHLRWDDAKRRALEELNERFKETRVSPGGAADLLACVLFLHEVEQIALQTSWQQ</sequence>
<protein>
    <recommendedName>
        <fullName evidence="2">triphosphoribosyl-dephospho-CoA synthase</fullName>
        <ecNumber evidence="2">2.4.2.52</ecNumber>
    </recommendedName>
</protein>
<evidence type="ECO:0000313" key="6">
    <source>
        <dbReference type="EMBL" id="QTX32801.1"/>
    </source>
</evidence>
<dbReference type="Proteomes" id="UP000671879">
    <property type="component" value="Chromosome"/>
</dbReference>
<dbReference type="PANTHER" id="PTHR30201:SF2">
    <property type="entry name" value="2-(5''-TRIPHOSPHORIBOSYL)-3'-DEPHOSPHOCOENZYME-A SYNTHASE"/>
    <property type="match status" value="1"/>
</dbReference>
<dbReference type="GO" id="GO:0016757">
    <property type="term" value="F:glycosyltransferase activity"/>
    <property type="evidence" value="ECO:0007669"/>
    <property type="project" value="UniProtKB-KW"/>
</dbReference>
<dbReference type="InterPro" id="IPR002736">
    <property type="entry name" value="CitG"/>
</dbReference>
<keyword evidence="4" id="KW-0547">Nucleotide-binding</keyword>
<keyword evidence="5" id="KW-0067">ATP-binding</keyword>
<name>A0A9Q7EZ92_9BACT</name>
<organism evidence="6 7">
    <name type="scientific">Aminithiophilus ramosus</name>
    <dbReference type="NCBI Taxonomy" id="3029084"/>
    <lineage>
        <taxon>Bacteria</taxon>
        <taxon>Thermotogati</taxon>
        <taxon>Synergistota</taxon>
        <taxon>Synergistia</taxon>
        <taxon>Synergistales</taxon>
        <taxon>Aminithiophilaceae</taxon>
        <taxon>Aminithiophilus</taxon>
    </lineage>
</organism>
<dbReference type="EMBL" id="CP072943">
    <property type="protein sequence ID" value="QTX32801.1"/>
    <property type="molecule type" value="Genomic_DNA"/>
</dbReference>
<keyword evidence="6" id="KW-0328">Glycosyltransferase</keyword>
<dbReference type="GO" id="GO:0005524">
    <property type="term" value="F:ATP binding"/>
    <property type="evidence" value="ECO:0007669"/>
    <property type="project" value="UniProtKB-KW"/>
</dbReference>
<dbReference type="GO" id="GO:0046917">
    <property type="term" value="F:triphosphoribosyl-dephospho-CoA synthase activity"/>
    <property type="evidence" value="ECO:0007669"/>
    <property type="project" value="UniProtKB-EC"/>
</dbReference>
<reference evidence="7" key="1">
    <citation type="submission" date="2021-04" db="EMBL/GenBank/DDBJ databases">
        <title>A novel Synergistetes isolate from a pyrite-forming mixed culture.</title>
        <authorList>
            <person name="Bunk B."/>
            <person name="Sproer C."/>
            <person name="Spring S."/>
            <person name="Pester M."/>
        </authorList>
    </citation>
    <scope>NUCLEOTIDE SEQUENCE [LARGE SCALE GENOMIC DNA]</scope>
    <source>
        <strain evidence="7">J.5.4.2-T.3.5.2</strain>
    </source>
</reference>
<keyword evidence="3 6" id="KW-0808">Transferase</keyword>
<dbReference type="AlphaFoldDB" id="A0A9Q7EZ92"/>
<dbReference type="EC" id="2.4.2.52" evidence="2"/>
<dbReference type="Pfam" id="PF01874">
    <property type="entry name" value="CitG"/>
    <property type="match status" value="1"/>
</dbReference>
<evidence type="ECO:0000313" key="7">
    <source>
        <dbReference type="Proteomes" id="UP000671879"/>
    </source>
</evidence>
<gene>
    <name evidence="6" type="ORF">KAR29_02395</name>
</gene>
<evidence type="ECO:0000256" key="4">
    <source>
        <dbReference type="ARBA" id="ARBA00022741"/>
    </source>
</evidence>
<dbReference type="Gene3D" id="1.10.4200.10">
    <property type="entry name" value="Triphosphoribosyl-dephospho-CoA protein"/>
    <property type="match status" value="1"/>
</dbReference>
<dbReference type="KEGG" id="aram:KAR29_02395"/>
<keyword evidence="7" id="KW-1185">Reference proteome</keyword>
<evidence type="ECO:0000256" key="3">
    <source>
        <dbReference type="ARBA" id="ARBA00022679"/>
    </source>
</evidence>
<dbReference type="RefSeq" id="WP_274374057.1">
    <property type="nucleotide sequence ID" value="NZ_CP072943.1"/>
</dbReference>
<dbReference type="PANTHER" id="PTHR30201">
    <property type="entry name" value="TRIPHOSPHORIBOSYL-DEPHOSPHO-COA SYNTHASE"/>
    <property type="match status" value="1"/>
</dbReference>
<dbReference type="GO" id="GO:0051191">
    <property type="term" value="P:prosthetic group biosynthetic process"/>
    <property type="evidence" value="ECO:0007669"/>
    <property type="project" value="TreeGrafter"/>
</dbReference>
<evidence type="ECO:0000256" key="1">
    <source>
        <dbReference type="ARBA" id="ARBA00001210"/>
    </source>
</evidence>
<proteinExistence type="predicted"/>
<accession>A0A9Q7EZ92</accession>
<evidence type="ECO:0000256" key="5">
    <source>
        <dbReference type="ARBA" id="ARBA00022840"/>
    </source>
</evidence>
<comment type="catalytic activity">
    <reaction evidence="1">
        <text>3'-dephospho-CoA + ATP = 2'-(5''-triphospho-alpha-D-ribosyl)-3'-dephospho-CoA + adenine</text>
        <dbReference type="Rhea" id="RHEA:15117"/>
        <dbReference type="ChEBI" id="CHEBI:16708"/>
        <dbReference type="ChEBI" id="CHEBI:30616"/>
        <dbReference type="ChEBI" id="CHEBI:57328"/>
        <dbReference type="ChEBI" id="CHEBI:61378"/>
        <dbReference type="EC" id="2.4.2.52"/>
    </reaction>
</comment>